<dbReference type="Gene3D" id="1.10.510.10">
    <property type="entry name" value="Transferase(Phosphotransferase) domain 1"/>
    <property type="match status" value="1"/>
</dbReference>
<keyword evidence="1" id="KW-0723">Serine/threonine-protein kinase</keyword>
<dbReference type="InterPro" id="IPR000719">
    <property type="entry name" value="Prot_kinase_dom"/>
</dbReference>
<evidence type="ECO:0000256" key="6">
    <source>
        <dbReference type="ARBA" id="ARBA00023137"/>
    </source>
</evidence>
<keyword evidence="8" id="KW-0727">SH2 domain</keyword>
<dbReference type="InterPro" id="IPR051681">
    <property type="entry name" value="Ser/Thr_Kinases-Pseudokinases"/>
</dbReference>
<dbReference type="OrthoDB" id="4062651at2759"/>
<keyword evidence="6" id="KW-0829">Tyrosine-protein kinase</keyword>
<dbReference type="AlphaFoldDB" id="A0A2P6N0M6"/>
<dbReference type="PROSITE" id="PS50011">
    <property type="entry name" value="PROTEIN_KINASE_DOM"/>
    <property type="match status" value="1"/>
</dbReference>
<dbReference type="InterPro" id="IPR008271">
    <property type="entry name" value="Ser/Thr_kinase_AS"/>
</dbReference>
<dbReference type="Pfam" id="PF07714">
    <property type="entry name" value="PK_Tyr_Ser-Thr"/>
    <property type="match status" value="1"/>
</dbReference>
<evidence type="ECO:0000259" key="12">
    <source>
        <dbReference type="PROSITE" id="PS50011"/>
    </source>
</evidence>
<dbReference type="GO" id="GO:0005524">
    <property type="term" value="F:ATP binding"/>
    <property type="evidence" value="ECO:0007669"/>
    <property type="project" value="UniProtKB-UniRule"/>
</dbReference>
<keyword evidence="4" id="KW-0418">Kinase</keyword>
<feature type="domain" description="SH2" evidence="11">
    <location>
        <begin position="460"/>
        <end position="534"/>
    </location>
</feature>
<dbReference type="SMART" id="SM00252">
    <property type="entry name" value="SH2"/>
    <property type="match status" value="1"/>
</dbReference>
<evidence type="ECO:0000256" key="8">
    <source>
        <dbReference type="PROSITE-ProRule" id="PRU00191"/>
    </source>
</evidence>
<keyword evidence="14" id="KW-1185">Reference proteome</keyword>
<dbReference type="CDD" id="cd13999">
    <property type="entry name" value="STKc_MAP3K-like"/>
    <property type="match status" value="1"/>
</dbReference>
<dbReference type="SMART" id="SM00220">
    <property type="entry name" value="S_TKc"/>
    <property type="match status" value="1"/>
</dbReference>
<gene>
    <name evidence="13" type="ORF">PROFUN_14206</name>
</gene>
<dbReference type="PROSITE" id="PS00108">
    <property type="entry name" value="PROTEIN_KINASE_ST"/>
    <property type="match status" value="1"/>
</dbReference>
<dbReference type="PANTHER" id="PTHR44329:SF298">
    <property type="entry name" value="MIXED LINEAGE KINASE DOMAIN-LIKE PROTEIN"/>
    <property type="match status" value="1"/>
</dbReference>
<evidence type="ECO:0000256" key="7">
    <source>
        <dbReference type="ARBA" id="ARBA00025089"/>
    </source>
</evidence>
<dbReference type="Proteomes" id="UP000241769">
    <property type="component" value="Unassembled WGS sequence"/>
</dbReference>
<feature type="domain" description="Protein kinase" evidence="12">
    <location>
        <begin position="99"/>
        <end position="364"/>
    </location>
</feature>
<proteinExistence type="predicted"/>
<name>A0A2P6N0M6_9EUKA</name>
<evidence type="ECO:0000256" key="10">
    <source>
        <dbReference type="SAM" id="MobiDB-lite"/>
    </source>
</evidence>
<feature type="region of interest" description="Disordered" evidence="10">
    <location>
        <begin position="49"/>
        <end position="68"/>
    </location>
</feature>
<evidence type="ECO:0000256" key="2">
    <source>
        <dbReference type="ARBA" id="ARBA00022679"/>
    </source>
</evidence>
<accession>A0A2P6N0M6</accession>
<organism evidence="13 14">
    <name type="scientific">Planoprotostelium fungivorum</name>
    <dbReference type="NCBI Taxonomy" id="1890364"/>
    <lineage>
        <taxon>Eukaryota</taxon>
        <taxon>Amoebozoa</taxon>
        <taxon>Evosea</taxon>
        <taxon>Variosea</taxon>
        <taxon>Cavosteliida</taxon>
        <taxon>Cavosteliaceae</taxon>
        <taxon>Planoprotostelium</taxon>
    </lineage>
</organism>
<keyword evidence="5 9" id="KW-0067">ATP-binding</keyword>
<dbReference type="SUPFAM" id="SSF55550">
    <property type="entry name" value="SH2 domain"/>
    <property type="match status" value="1"/>
</dbReference>
<keyword evidence="3 9" id="KW-0547">Nucleotide-binding</keyword>
<dbReference type="PROSITE" id="PS00107">
    <property type="entry name" value="PROTEIN_KINASE_ATP"/>
    <property type="match status" value="1"/>
</dbReference>
<dbReference type="STRING" id="1890364.A0A2P6N0M6"/>
<keyword evidence="2" id="KW-0808">Transferase</keyword>
<feature type="binding site" evidence="9">
    <location>
        <position position="127"/>
    </location>
    <ligand>
        <name>ATP</name>
        <dbReference type="ChEBI" id="CHEBI:30616"/>
    </ligand>
</feature>
<dbReference type="PRINTS" id="PR00109">
    <property type="entry name" value="TYRKINASE"/>
</dbReference>
<protein>
    <submittedName>
        <fullName evidence="13">SH2 domain-containing protein</fullName>
    </submittedName>
</protein>
<comment type="caution">
    <text evidence="13">The sequence shown here is derived from an EMBL/GenBank/DDBJ whole genome shotgun (WGS) entry which is preliminary data.</text>
</comment>
<evidence type="ECO:0000256" key="5">
    <source>
        <dbReference type="ARBA" id="ARBA00022840"/>
    </source>
</evidence>
<evidence type="ECO:0000256" key="9">
    <source>
        <dbReference type="PROSITE-ProRule" id="PRU10141"/>
    </source>
</evidence>
<evidence type="ECO:0000256" key="3">
    <source>
        <dbReference type="ARBA" id="ARBA00022741"/>
    </source>
</evidence>
<evidence type="ECO:0000313" key="14">
    <source>
        <dbReference type="Proteomes" id="UP000241769"/>
    </source>
</evidence>
<sequence>MCKRGGVLHVCNLLHPPLTRARAVSQPLYEIQLPYMSRDASGFHIRAARSGSEGYHRHSESSPLAQYHTPDLIRRPQKITRVPSLTSPEAAPISADEVEYDPTPIGNGSFGAVYLGSCRGHQVVIKKLNVRADKEEEFNREVETMVKLRNPNVVLFMGAVSEPNNRLIVMEYMPNGSVSKLLEQHSGNPGVPPISFETRMRIANDTVKGMNWLHCSVPPILHLDLKLDNLLIAADGTVKVADFGLSRVKTAIDMTGRAGTAPYMAPEMILGHFNEKSDVYSFGILLWELACVDWAWALEDYDAKGIHDAVKNGERPKFPEDGSVGPRLRSLIERCWAQDPSGRPSFAQILSDNEIDLCILDDYINRDRNALGWELWRDPAFLHKRKVTEHEFFNAFFRAIDVSEPDAVDIKCLVELMNGGFDVNGVIMISLQNFARTLECFGPMNVKMIRRIRKVLQMDGFVGEMDTKAAEKELGRIRTPGNYLVRFSSTPGCFAISVIGEKGSIKHFRISHQAGGPFFREGHSQTYKSLPKLIVGQKSALKLRSPIASKFRLLFEEDATMAYIGTFLCYERPEKWNTPPCSPVPMYAIFLAYVEPIESPPSDNAAHITHGELGFKDIRSEMRRKKILRYNSIHLVEMLTLWRIDKTCLLKMEVTEPIITEYVPDELLQ</sequence>
<dbReference type="CDD" id="cd00173">
    <property type="entry name" value="SH2"/>
    <property type="match status" value="1"/>
</dbReference>
<dbReference type="EMBL" id="MDYQ01000261">
    <property type="protein sequence ID" value="PRP77494.1"/>
    <property type="molecule type" value="Genomic_DNA"/>
</dbReference>
<dbReference type="PROSITE" id="PS50001">
    <property type="entry name" value="SH2"/>
    <property type="match status" value="1"/>
</dbReference>
<dbReference type="Gene3D" id="3.30.505.10">
    <property type="entry name" value="SH2 domain"/>
    <property type="match status" value="1"/>
</dbReference>
<dbReference type="InterPro" id="IPR017441">
    <property type="entry name" value="Protein_kinase_ATP_BS"/>
</dbReference>
<dbReference type="InterPro" id="IPR011009">
    <property type="entry name" value="Kinase-like_dom_sf"/>
</dbReference>
<dbReference type="InterPro" id="IPR001245">
    <property type="entry name" value="Ser-Thr/Tyr_kinase_cat_dom"/>
</dbReference>
<evidence type="ECO:0000259" key="11">
    <source>
        <dbReference type="PROSITE" id="PS50001"/>
    </source>
</evidence>
<dbReference type="GO" id="GO:0004674">
    <property type="term" value="F:protein serine/threonine kinase activity"/>
    <property type="evidence" value="ECO:0007669"/>
    <property type="project" value="UniProtKB-KW"/>
</dbReference>
<dbReference type="InParanoid" id="A0A2P6N0M6"/>
<dbReference type="SUPFAM" id="SSF56112">
    <property type="entry name" value="Protein kinase-like (PK-like)"/>
    <property type="match status" value="1"/>
</dbReference>
<dbReference type="PANTHER" id="PTHR44329">
    <property type="entry name" value="SERINE/THREONINE-PROTEIN KINASE TNNI3K-RELATED"/>
    <property type="match status" value="1"/>
</dbReference>
<comment type="function">
    <text evidence="7">Required for proper chemotaxis and phagocytosis; proper spatiotemporal control of F-actin levels in chemotaxing cells. Negative regulator of the PI3K (phosphatidylinositol 3 kinase) pathway. Predominantly phosphorylates serines and threonines and tyrosines at a lower level.</text>
</comment>
<evidence type="ECO:0000256" key="1">
    <source>
        <dbReference type="ARBA" id="ARBA00022527"/>
    </source>
</evidence>
<reference evidence="13 14" key="1">
    <citation type="journal article" date="2018" name="Genome Biol. Evol.">
        <title>Multiple Roots of Fruiting Body Formation in Amoebozoa.</title>
        <authorList>
            <person name="Hillmann F."/>
            <person name="Forbes G."/>
            <person name="Novohradska S."/>
            <person name="Ferling I."/>
            <person name="Riege K."/>
            <person name="Groth M."/>
            <person name="Westermann M."/>
            <person name="Marz M."/>
            <person name="Spaller T."/>
            <person name="Winckler T."/>
            <person name="Schaap P."/>
            <person name="Glockner G."/>
        </authorList>
    </citation>
    <scope>NUCLEOTIDE SEQUENCE [LARGE SCALE GENOMIC DNA]</scope>
    <source>
        <strain evidence="13 14">Jena</strain>
    </source>
</reference>
<dbReference type="InterPro" id="IPR000980">
    <property type="entry name" value="SH2"/>
</dbReference>
<evidence type="ECO:0000313" key="13">
    <source>
        <dbReference type="EMBL" id="PRP77494.1"/>
    </source>
</evidence>
<dbReference type="GO" id="GO:0004713">
    <property type="term" value="F:protein tyrosine kinase activity"/>
    <property type="evidence" value="ECO:0007669"/>
    <property type="project" value="UniProtKB-KW"/>
</dbReference>
<evidence type="ECO:0000256" key="4">
    <source>
        <dbReference type="ARBA" id="ARBA00022777"/>
    </source>
</evidence>
<dbReference type="Pfam" id="PF00017">
    <property type="entry name" value="SH2"/>
    <property type="match status" value="1"/>
</dbReference>
<dbReference type="InterPro" id="IPR036860">
    <property type="entry name" value="SH2_dom_sf"/>
</dbReference>